<dbReference type="Pfam" id="PF03171">
    <property type="entry name" value="2OG-FeII_Oxy"/>
    <property type="match status" value="1"/>
</dbReference>
<dbReference type="InterPro" id="IPR050231">
    <property type="entry name" value="Iron_ascorbate_oxido_reductase"/>
</dbReference>
<evidence type="ECO:0000256" key="1">
    <source>
        <dbReference type="RuleBase" id="RU003682"/>
    </source>
</evidence>
<dbReference type="GO" id="GO:0016491">
    <property type="term" value="F:oxidoreductase activity"/>
    <property type="evidence" value="ECO:0007669"/>
    <property type="project" value="UniProtKB-KW"/>
</dbReference>
<keyword evidence="1" id="KW-0560">Oxidoreductase</keyword>
<dbReference type="InterPro" id="IPR005123">
    <property type="entry name" value="Oxoglu/Fe-dep_dioxygenase_dom"/>
</dbReference>
<organism evidence="3">
    <name type="scientific">Hormiphora californensis</name>
    <name type="common">Sea gooseberry</name>
    <dbReference type="NCBI Taxonomy" id="1403702"/>
    <lineage>
        <taxon>Eukaryota</taxon>
        <taxon>Metazoa</taxon>
        <taxon>Ctenophora</taxon>
        <taxon>Tentaculata</taxon>
        <taxon>Cydippida</taxon>
        <taxon>Pleurobrachiidae</taxon>
        <taxon>Hormiphora</taxon>
    </lineage>
</organism>
<evidence type="ECO:0000313" key="3">
    <source>
        <dbReference type="EMBL" id="AIW06459.1"/>
    </source>
</evidence>
<evidence type="ECO:0000259" key="2">
    <source>
        <dbReference type="PROSITE" id="PS51471"/>
    </source>
</evidence>
<accession>A0A0A0RVV4</accession>
<feature type="domain" description="Fe2OG dioxygenase" evidence="2">
    <location>
        <begin position="207"/>
        <end position="298"/>
    </location>
</feature>
<dbReference type="InterPro" id="IPR044861">
    <property type="entry name" value="IPNS-like_FE2OG_OXY"/>
</dbReference>
<dbReference type="Pfam" id="PF14226">
    <property type="entry name" value="DIOX_N"/>
    <property type="match status" value="1"/>
</dbReference>
<dbReference type="InterPro" id="IPR026992">
    <property type="entry name" value="DIOX_N"/>
</dbReference>
<dbReference type="InterPro" id="IPR027443">
    <property type="entry name" value="IPNS-like_sf"/>
</dbReference>
<dbReference type="PANTHER" id="PTHR47990">
    <property type="entry name" value="2-OXOGLUTARATE (2OG) AND FE(II)-DEPENDENT OXYGENASE SUPERFAMILY PROTEIN-RELATED"/>
    <property type="match status" value="1"/>
</dbReference>
<dbReference type="PROSITE" id="PS51471">
    <property type="entry name" value="FE2OG_OXY"/>
    <property type="match status" value="1"/>
</dbReference>
<dbReference type="AlphaFoldDB" id="A0A0A0RVV4"/>
<reference evidence="3" key="1">
    <citation type="journal article" date="2015" name="PLoS ONE">
        <title>Occurrence of Isopenicillin-N-Synthase Homologs in Bioluminescent Ctenophores and Implications for Coelenterazine Biosynthesis.</title>
        <authorList>
            <person name="Francis W.R."/>
            <person name="Shaner N.C."/>
            <person name="Christianson L.M."/>
            <person name="Powers M.L."/>
            <person name="Haddock S.H."/>
        </authorList>
    </citation>
    <scope>NUCLEOTIDE SEQUENCE</scope>
</reference>
<dbReference type="SUPFAM" id="SSF51197">
    <property type="entry name" value="Clavaminate synthase-like"/>
    <property type="match status" value="1"/>
</dbReference>
<name>A0A0A0RVV4_HORCA</name>
<keyword evidence="1" id="KW-0479">Metal-binding</keyword>
<keyword evidence="1" id="KW-0408">Iron</keyword>
<dbReference type="Gene3D" id="2.60.120.330">
    <property type="entry name" value="B-lactam Antibiotic, Isopenicillin N Synthase, Chain"/>
    <property type="match status" value="1"/>
</dbReference>
<dbReference type="PRINTS" id="PR00682">
    <property type="entry name" value="IPNSYNTHASE"/>
</dbReference>
<sequence>MAVVSQPLDETNPLSAVPKIDYADLVSGAALEQIRHAVKEYAFFYIINIPEFDASLELNLMKGYFAQSYAEKDQCASVKNNPDNCNVLRGYGYQNSGGTRIEEVFNIGQYETADSKERSCKAEKIAREPNVWPDSTPSFDGARFKEIMKKGFDIRMRVSKMIVDALGRIIDSEAFPRMFGESEFTSFYLKKYTERNAEDNIGIYAEDSGYTMVAEDGRDLSIPSHVDTTVTLLTTYNNGGLQAMYKGEWHDVPSLLGSIMMMSGSLMHELTEGQLPPLKHRVIDIKRDRFSLPFFLNPSFHSDISKTWTSGKETETGKSFKTFGPWQVTQLHRDEPLLLCSTSLF</sequence>
<dbReference type="EMBL" id="KM233809">
    <property type="protein sequence ID" value="AIW06459.1"/>
    <property type="molecule type" value="mRNA"/>
</dbReference>
<protein>
    <submittedName>
        <fullName evidence="3">Putative isopenicillin-n-synthase</fullName>
    </submittedName>
</protein>
<dbReference type="GO" id="GO:0046872">
    <property type="term" value="F:metal ion binding"/>
    <property type="evidence" value="ECO:0007669"/>
    <property type="project" value="UniProtKB-KW"/>
</dbReference>
<comment type="similarity">
    <text evidence="1">Belongs to the iron/ascorbate-dependent oxidoreductase family.</text>
</comment>
<proteinExistence type="evidence at transcript level"/>